<evidence type="ECO:0000313" key="3">
    <source>
        <dbReference type="EMBL" id="LAA70877.1"/>
    </source>
</evidence>
<evidence type="ECO:0000256" key="2">
    <source>
        <dbReference type="SAM" id="Phobius"/>
    </source>
</evidence>
<keyword evidence="2" id="KW-0472">Membrane</keyword>
<proteinExistence type="predicted"/>
<dbReference type="AlphaFoldDB" id="A0A2D4HG01"/>
<sequence length="175" mass="19910">MATEEEGGQPGFRWNNWKAWAALSTAQFAIILILAAGLAHLVIQQEGDDWPDEGVLSPLQRANRTIQVTAKRWESCRNHTRKLEANASNLTSQVTELNARLRLKELENKVLEDELALLKNWAQKLQDLINRQKEVIANLQEQQLLIRDSVDTHHQMYLHVALASMLITAIVTLQD</sequence>
<feature type="coiled-coil region" evidence="1">
    <location>
        <begin position="80"/>
        <end position="142"/>
    </location>
</feature>
<dbReference type="EMBL" id="IACK01028125">
    <property type="protein sequence ID" value="LAA70877.1"/>
    <property type="molecule type" value="Transcribed_RNA"/>
</dbReference>
<feature type="transmembrane region" description="Helical" evidence="2">
    <location>
        <begin position="156"/>
        <end position="173"/>
    </location>
</feature>
<evidence type="ECO:0000256" key="1">
    <source>
        <dbReference type="SAM" id="Coils"/>
    </source>
</evidence>
<keyword evidence="2" id="KW-1133">Transmembrane helix</keyword>
<dbReference type="EMBL" id="IACK01028127">
    <property type="protein sequence ID" value="LAA70880.1"/>
    <property type="molecule type" value="Transcribed_RNA"/>
</dbReference>
<protein>
    <submittedName>
        <fullName evidence="3">Uncharacterized protein</fullName>
    </submittedName>
</protein>
<keyword evidence="2" id="KW-0812">Transmembrane</keyword>
<dbReference type="EMBL" id="IACK01028130">
    <property type="protein sequence ID" value="LAA70885.1"/>
    <property type="molecule type" value="Transcribed_RNA"/>
</dbReference>
<reference evidence="3" key="1">
    <citation type="submission" date="2017-07" db="EMBL/GenBank/DDBJ databases">
        <authorList>
            <person name="Mikheyev A."/>
            <person name="Grau M."/>
        </authorList>
    </citation>
    <scope>NUCLEOTIDE SEQUENCE</scope>
    <source>
        <tissue evidence="3">Venom_gland</tissue>
    </source>
</reference>
<name>A0A2D4HG01_MICLE</name>
<reference evidence="3" key="2">
    <citation type="submission" date="2017-11" db="EMBL/GenBank/DDBJ databases">
        <title>Coralsnake Venomics: Analyses of Venom Gland Transcriptomes and Proteomes of Six Brazilian Taxa.</title>
        <authorList>
            <person name="Aird S.D."/>
            <person name="Jorge da Silva N."/>
            <person name="Qiu L."/>
            <person name="Villar-Briones A."/>
            <person name="Aparecida-Saddi V."/>
            <person name="Campos-Telles M.P."/>
            <person name="Grau M."/>
            <person name="Mikheyev A.S."/>
        </authorList>
    </citation>
    <scope>NUCLEOTIDE SEQUENCE</scope>
    <source>
        <tissue evidence="3">Venom_gland</tissue>
    </source>
</reference>
<dbReference type="EMBL" id="IACK01028126">
    <property type="protein sequence ID" value="LAA70878.1"/>
    <property type="molecule type" value="Transcribed_RNA"/>
</dbReference>
<accession>A0A2D4HG01</accession>
<feature type="transmembrane region" description="Helical" evidence="2">
    <location>
        <begin position="20"/>
        <end position="43"/>
    </location>
</feature>
<keyword evidence="1" id="KW-0175">Coiled coil</keyword>
<organism evidence="3">
    <name type="scientific">Micrurus lemniscatus lemniscatus</name>
    <dbReference type="NCBI Taxonomy" id="129467"/>
    <lineage>
        <taxon>Eukaryota</taxon>
        <taxon>Metazoa</taxon>
        <taxon>Chordata</taxon>
        <taxon>Craniata</taxon>
        <taxon>Vertebrata</taxon>
        <taxon>Euteleostomi</taxon>
        <taxon>Lepidosauria</taxon>
        <taxon>Squamata</taxon>
        <taxon>Bifurcata</taxon>
        <taxon>Unidentata</taxon>
        <taxon>Episquamata</taxon>
        <taxon>Toxicofera</taxon>
        <taxon>Serpentes</taxon>
        <taxon>Colubroidea</taxon>
        <taxon>Elapidae</taxon>
        <taxon>Elapinae</taxon>
        <taxon>Micrurus</taxon>
    </lineage>
</organism>